<evidence type="ECO:0000313" key="3">
    <source>
        <dbReference type="EMBL" id="CAD8124277.1"/>
    </source>
</evidence>
<keyword evidence="1" id="KW-1133">Transmembrane helix</keyword>
<dbReference type="OrthoDB" id="307589at2759"/>
<comment type="caution">
    <text evidence="3">The sequence shown here is derived from an EMBL/GenBank/DDBJ whole genome shotgun (WGS) entry which is preliminary data.</text>
</comment>
<feature type="chain" id="PRO_5035828813" description="Cache domain-containing protein" evidence="2">
    <location>
        <begin position="22"/>
        <end position="514"/>
    </location>
</feature>
<evidence type="ECO:0000256" key="2">
    <source>
        <dbReference type="SAM" id="SignalP"/>
    </source>
</evidence>
<evidence type="ECO:0000256" key="1">
    <source>
        <dbReference type="SAM" id="Phobius"/>
    </source>
</evidence>
<accession>A0A8S1R9E3</accession>
<gene>
    <name evidence="3" type="ORF">PSON_ATCC_30995.1.T1500059</name>
</gene>
<dbReference type="AlphaFoldDB" id="A0A8S1R9E3"/>
<feature type="transmembrane region" description="Helical" evidence="1">
    <location>
        <begin position="357"/>
        <end position="379"/>
    </location>
</feature>
<sequence length="514" mass="60955">MIIILTSIILLFSLISKQVSQTLMESSEIIFDLNSKKRQNLAKQSLELFWVIFIHSLSQPIISLHRLYNFYEHQKILSVKSNQKEESCYNQTLNQIQMACFCYLNHSIIDSKLDEQIIPLQTLLQFQTALPTQMFGVEQYMGFFDYSLQHLYNYPCLEFDNYTSYDPKTRPWYIEAQKAYNLSNFQQYSLRLTGHYLTIPFNDVRFSIALPLINYNKSMIGALRVHIQSKILQDLINNEQRETNLILTTNDGMLLVNNLLNNSDFELGKDYFYNQTKTGFNLEDWESLIYKNQSNCEHIDVGFICRQNKIDQQDYYMLHTSLEQYNLKIILYQTKYKYEQYIQNHQIKMKAQINEGLIQAILFLIIVAVVTSFLSSFFLRLMIKPLQQIARIFRVTQHSSSKSITQRFKKFNISDNYAGIFKKPSCWISKDVFLFCQCIQQFISNFSSVQKKSNIIYEYIDSIKYPKKDADQTEFIDQFQEQMLINNFQRIEINQSQLTNIIRTSIKCFYRKKC</sequence>
<keyword evidence="1" id="KW-0812">Transmembrane</keyword>
<dbReference type="Proteomes" id="UP000692954">
    <property type="component" value="Unassembled WGS sequence"/>
</dbReference>
<keyword evidence="2" id="KW-0732">Signal</keyword>
<name>A0A8S1R9E3_9CILI</name>
<organism evidence="3 4">
    <name type="scientific">Paramecium sonneborni</name>
    <dbReference type="NCBI Taxonomy" id="65129"/>
    <lineage>
        <taxon>Eukaryota</taxon>
        <taxon>Sar</taxon>
        <taxon>Alveolata</taxon>
        <taxon>Ciliophora</taxon>
        <taxon>Intramacronucleata</taxon>
        <taxon>Oligohymenophorea</taxon>
        <taxon>Peniculida</taxon>
        <taxon>Parameciidae</taxon>
        <taxon>Paramecium</taxon>
    </lineage>
</organism>
<evidence type="ECO:0008006" key="5">
    <source>
        <dbReference type="Google" id="ProtNLM"/>
    </source>
</evidence>
<proteinExistence type="predicted"/>
<evidence type="ECO:0000313" key="4">
    <source>
        <dbReference type="Proteomes" id="UP000692954"/>
    </source>
</evidence>
<keyword evidence="4" id="KW-1185">Reference proteome</keyword>
<protein>
    <recommendedName>
        <fullName evidence="5">Cache domain-containing protein</fullName>
    </recommendedName>
</protein>
<keyword evidence="1" id="KW-0472">Membrane</keyword>
<reference evidence="3" key="1">
    <citation type="submission" date="2021-01" db="EMBL/GenBank/DDBJ databases">
        <authorList>
            <consortium name="Genoscope - CEA"/>
            <person name="William W."/>
        </authorList>
    </citation>
    <scope>NUCLEOTIDE SEQUENCE</scope>
</reference>
<feature type="signal peptide" evidence="2">
    <location>
        <begin position="1"/>
        <end position="21"/>
    </location>
</feature>
<dbReference type="EMBL" id="CAJJDN010000150">
    <property type="protein sequence ID" value="CAD8124277.1"/>
    <property type="molecule type" value="Genomic_DNA"/>
</dbReference>